<proteinExistence type="predicted"/>
<dbReference type="InterPro" id="IPR016032">
    <property type="entry name" value="Sig_transdc_resp-reg_C-effctor"/>
</dbReference>
<feature type="domain" description="OmpR/PhoB-type" evidence="9">
    <location>
        <begin position="131"/>
        <end position="230"/>
    </location>
</feature>
<evidence type="ECO:0000256" key="4">
    <source>
        <dbReference type="ARBA" id="ARBA00023125"/>
    </source>
</evidence>
<comment type="caution">
    <text evidence="10">The sequence shown here is derived from an EMBL/GenBank/DDBJ whole genome shotgun (WGS) entry which is preliminary data.</text>
</comment>
<dbReference type="GO" id="GO:0005829">
    <property type="term" value="C:cytosol"/>
    <property type="evidence" value="ECO:0007669"/>
    <property type="project" value="TreeGrafter"/>
</dbReference>
<keyword evidence="2" id="KW-0902">Two-component regulatory system</keyword>
<dbReference type="Pfam" id="PF00486">
    <property type="entry name" value="Trans_reg_C"/>
    <property type="match status" value="1"/>
</dbReference>
<dbReference type="FunFam" id="3.40.50.2300:FF:000001">
    <property type="entry name" value="DNA-binding response regulator PhoB"/>
    <property type="match status" value="1"/>
</dbReference>
<dbReference type="PROSITE" id="PS51755">
    <property type="entry name" value="OMPR_PHOB"/>
    <property type="match status" value="1"/>
</dbReference>
<dbReference type="InterPro" id="IPR001867">
    <property type="entry name" value="OmpR/PhoB-type_DNA-bd"/>
</dbReference>
<dbReference type="GO" id="GO:0006355">
    <property type="term" value="P:regulation of DNA-templated transcription"/>
    <property type="evidence" value="ECO:0007669"/>
    <property type="project" value="InterPro"/>
</dbReference>
<dbReference type="AlphaFoldDB" id="A0A4S4FZL6"/>
<keyword evidence="4 7" id="KW-0238">DNA-binding</keyword>
<evidence type="ECO:0000256" key="5">
    <source>
        <dbReference type="ARBA" id="ARBA00023163"/>
    </source>
</evidence>
<reference evidence="10 11" key="1">
    <citation type="submission" date="2019-04" db="EMBL/GenBank/DDBJ databases">
        <title>Microbes associate with the intestines of laboratory mice.</title>
        <authorList>
            <person name="Navarre W."/>
            <person name="Wong E."/>
            <person name="Huang K.C."/>
            <person name="Tropini C."/>
            <person name="Ng K."/>
            <person name="Yu B."/>
        </authorList>
    </citation>
    <scope>NUCLEOTIDE SEQUENCE [LARGE SCALE GENOMIC DNA]</scope>
    <source>
        <strain evidence="10 11">NM80_B27</strain>
    </source>
</reference>
<dbReference type="FunFam" id="1.10.10.10:FF:000018">
    <property type="entry name" value="DNA-binding response regulator ResD"/>
    <property type="match status" value="1"/>
</dbReference>
<dbReference type="GO" id="GO:0032993">
    <property type="term" value="C:protein-DNA complex"/>
    <property type="evidence" value="ECO:0007669"/>
    <property type="project" value="TreeGrafter"/>
</dbReference>
<evidence type="ECO:0000256" key="3">
    <source>
        <dbReference type="ARBA" id="ARBA00023015"/>
    </source>
</evidence>
<evidence type="ECO:0000256" key="1">
    <source>
        <dbReference type="ARBA" id="ARBA00022553"/>
    </source>
</evidence>
<dbReference type="InterPro" id="IPR011006">
    <property type="entry name" value="CheY-like_superfamily"/>
</dbReference>
<dbReference type="Gene3D" id="6.10.250.690">
    <property type="match status" value="1"/>
</dbReference>
<keyword evidence="5" id="KW-0804">Transcription</keyword>
<dbReference type="SMART" id="SM00862">
    <property type="entry name" value="Trans_reg_C"/>
    <property type="match status" value="1"/>
</dbReference>
<feature type="modified residue" description="4-aspartylphosphate" evidence="6">
    <location>
        <position position="56"/>
    </location>
</feature>
<protein>
    <submittedName>
        <fullName evidence="10">Response regulator transcription factor</fullName>
    </submittedName>
</protein>
<evidence type="ECO:0000313" key="11">
    <source>
        <dbReference type="Proteomes" id="UP000308978"/>
    </source>
</evidence>
<organism evidence="10 11">
    <name type="scientific">Adlercreutzia caecimuris</name>
    <dbReference type="NCBI Taxonomy" id="671266"/>
    <lineage>
        <taxon>Bacteria</taxon>
        <taxon>Bacillati</taxon>
        <taxon>Actinomycetota</taxon>
        <taxon>Coriobacteriia</taxon>
        <taxon>Eggerthellales</taxon>
        <taxon>Eggerthellaceae</taxon>
        <taxon>Adlercreutzia</taxon>
    </lineage>
</organism>
<dbReference type="CDD" id="cd17574">
    <property type="entry name" value="REC_OmpR"/>
    <property type="match status" value="1"/>
</dbReference>
<keyword evidence="3" id="KW-0805">Transcription regulation</keyword>
<evidence type="ECO:0000259" key="9">
    <source>
        <dbReference type="PROSITE" id="PS51755"/>
    </source>
</evidence>
<dbReference type="Gene3D" id="3.40.50.2300">
    <property type="match status" value="1"/>
</dbReference>
<dbReference type="CDD" id="cd00383">
    <property type="entry name" value="trans_reg_C"/>
    <property type="match status" value="1"/>
</dbReference>
<evidence type="ECO:0000256" key="2">
    <source>
        <dbReference type="ARBA" id="ARBA00023012"/>
    </source>
</evidence>
<evidence type="ECO:0000313" key="10">
    <source>
        <dbReference type="EMBL" id="THG36579.1"/>
    </source>
</evidence>
<dbReference type="Pfam" id="PF00072">
    <property type="entry name" value="Response_reg"/>
    <property type="match status" value="1"/>
</dbReference>
<dbReference type="PANTHER" id="PTHR48111:SF52">
    <property type="entry name" value="TRANSCRIPTIONAL REGULATORY PROTEIN YVRH"/>
    <property type="match status" value="1"/>
</dbReference>
<sequence>MENDIRILVVDDEPDIRRLLKTALTQEGFSRITLAASGEEAVSACATCVPDVVILDVMLPGIDGFETCKRIREITQCPIIFLSAKSDEVDRILGLAIGGDDYVAKPFSPKEVAYRVKAQARRLGMGGRTGHSVVMAGPVSVDEDACTVRVGQDEAELTAREFEIVRYLVRNAGRVVSRDRLYEAVWGEDSFGCDNTVMVHIRHIREKIEDDPADPRLLLTVKGLGYKFVTGGEEAPS</sequence>
<gene>
    <name evidence="10" type="ORF">E5986_09630</name>
</gene>
<dbReference type="SMART" id="SM00448">
    <property type="entry name" value="REC"/>
    <property type="match status" value="1"/>
</dbReference>
<dbReference type="Gene3D" id="1.10.10.10">
    <property type="entry name" value="Winged helix-like DNA-binding domain superfamily/Winged helix DNA-binding domain"/>
    <property type="match status" value="1"/>
</dbReference>
<name>A0A4S4FZL6_9ACTN</name>
<keyword evidence="1 6" id="KW-0597">Phosphoprotein</keyword>
<feature type="domain" description="Response regulatory" evidence="8">
    <location>
        <begin position="6"/>
        <end position="120"/>
    </location>
</feature>
<dbReference type="RefSeq" id="WP_136435430.1">
    <property type="nucleotide sequence ID" value="NZ_CAQMYJ010000015.1"/>
</dbReference>
<evidence type="ECO:0000259" key="8">
    <source>
        <dbReference type="PROSITE" id="PS50110"/>
    </source>
</evidence>
<dbReference type="InterPro" id="IPR001789">
    <property type="entry name" value="Sig_transdc_resp-reg_receiver"/>
</dbReference>
<evidence type="ECO:0000256" key="7">
    <source>
        <dbReference type="PROSITE-ProRule" id="PRU01091"/>
    </source>
</evidence>
<accession>A0A4S4FZL6</accession>
<feature type="DNA-binding region" description="OmpR/PhoB-type" evidence="7">
    <location>
        <begin position="131"/>
        <end position="230"/>
    </location>
</feature>
<dbReference type="SUPFAM" id="SSF52172">
    <property type="entry name" value="CheY-like"/>
    <property type="match status" value="1"/>
</dbReference>
<dbReference type="GO" id="GO:0000976">
    <property type="term" value="F:transcription cis-regulatory region binding"/>
    <property type="evidence" value="ECO:0007669"/>
    <property type="project" value="TreeGrafter"/>
</dbReference>
<dbReference type="Proteomes" id="UP000308978">
    <property type="component" value="Unassembled WGS sequence"/>
</dbReference>
<dbReference type="InterPro" id="IPR036388">
    <property type="entry name" value="WH-like_DNA-bd_sf"/>
</dbReference>
<dbReference type="PANTHER" id="PTHR48111">
    <property type="entry name" value="REGULATOR OF RPOS"/>
    <property type="match status" value="1"/>
</dbReference>
<evidence type="ECO:0000256" key="6">
    <source>
        <dbReference type="PROSITE-ProRule" id="PRU00169"/>
    </source>
</evidence>
<dbReference type="InterPro" id="IPR039420">
    <property type="entry name" value="WalR-like"/>
</dbReference>
<dbReference type="PROSITE" id="PS50110">
    <property type="entry name" value="RESPONSE_REGULATORY"/>
    <property type="match status" value="1"/>
</dbReference>
<dbReference type="GO" id="GO:0000156">
    <property type="term" value="F:phosphorelay response regulator activity"/>
    <property type="evidence" value="ECO:0007669"/>
    <property type="project" value="TreeGrafter"/>
</dbReference>
<dbReference type="EMBL" id="SSTJ01000014">
    <property type="protein sequence ID" value="THG36579.1"/>
    <property type="molecule type" value="Genomic_DNA"/>
</dbReference>
<dbReference type="SUPFAM" id="SSF46894">
    <property type="entry name" value="C-terminal effector domain of the bipartite response regulators"/>
    <property type="match status" value="1"/>
</dbReference>